<dbReference type="AlphaFoldDB" id="F9WAV9"/>
<evidence type="ECO:0000256" key="2">
    <source>
        <dbReference type="ARBA" id="ARBA00004609"/>
    </source>
</evidence>
<dbReference type="Proteomes" id="UP000000702">
    <property type="component" value="Unassembled WGS sequence"/>
</dbReference>
<dbReference type="EMBL" id="CAEQ01001489">
    <property type="protein sequence ID" value="CCD14381.1"/>
    <property type="molecule type" value="Genomic_DNA"/>
</dbReference>
<reference evidence="13" key="1">
    <citation type="submission" date="2011-07" db="EMBL/GenBank/DDBJ databases">
        <title>Divergent evolution of antigenic variation in African trypanosomes.</title>
        <authorList>
            <person name="Jackson A.P."/>
            <person name="Berry A."/>
            <person name="Allison H.C."/>
            <person name="Burton P."/>
            <person name="Anderson J."/>
            <person name="Aslett M."/>
            <person name="Brown R."/>
            <person name="Corton N."/>
            <person name="Harris D."/>
            <person name="Hauser H."/>
            <person name="Gamble J."/>
            <person name="Gilderthorp R."/>
            <person name="McQuillan J."/>
            <person name="Quail M.A."/>
            <person name="Sanders M."/>
            <person name="Van Tonder A."/>
            <person name="Ginger M.L."/>
            <person name="Donelson J.E."/>
            <person name="Field M.C."/>
            <person name="Barry J.D."/>
            <person name="Berriman M."/>
            <person name="Hertz-Fowler C."/>
        </authorList>
    </citation>
    <scope>NUCLEOTIDE SEQUENCE [LARGE SCALE GENOMIC DNA]</scope>
    <source>
        <strain evidence="13">IL3000</strain>
    </source>
</reference>
<comment type="subcellular location">
    <subcellularLocation>
        <location evidence="2">Cell membrane</location>
        <topology evidence="2">Lipid-anchor</topology>
        <topology evidence="2">GPI-anchor</topology>
    </subcellularLocation>
</comment>
<keyword evidence="8" id="KW-0449">Lipoprotein</keyword>
<evidence type="ECO:0000256" key="1">
    <source>
        <dbReference type="ARBA" id="ARBA00002523"/>
    </source>
</evidence>
<evidence type="ECO:0000256" key="5">
    <source>
        <dbReference type="ARBA" id="ARBA00022729"/>
    </source>
</evidence>
<keyword evidence="5 10" id="KW-0732">Signal</keyword>
<feature type="domain" description="Trypanosome variant surface glycoprotein B-type N-terminal" evidence="11">
    <location>
        <begin position="20"/>
        <end position="87"/>
    </location>
</feature>
<evidence type="ECO:0000256" key="4">
    <source>
        <dbReference type="ARBA" id="ARBA00022622"/>
    </source>
</evidence>
<keyword evidence="7" id="KW-0325">Glycoprotein</keyword>
<feature type="chain" id="PRO_5003390076" evidence="10">
    <location>
        <begin position="24"/>
        <end position="428"/>
    </location>
</feature>
<protein>
    <submittedName>
        <fullName evidence="12">Variant surface glycoprotein</fullName>
    </submittedName>
</protein>
<sequence length="428" mass="46732">MDMVCFVNIIAVVIFSLVLRVRGNNGAEVRSIDNAEQFTLLCRIYNVAKNPPINHVDLPDLLGIANEMDALNTSMAEKKVLNETELAGDSVGAKLQPNTTRETAVAQAILSRITQKAHNILEEIRKVNFTRDIENVKAEFAQVIFGYGVNESDLDKGALSGITGRAEACGSSGLSHKGSHAGENLVVDFFCLCAMRTEKDKEGIKEVCGVEVGDSKQNAYHGWGAAAPSGASSMWASVKKGCGKLMHEHPKSTTKGHEVLGDFWRHLKSGGIYRWGDSNKVDGTNRKEGMLGTGMVKKGGGGADLLCDGSRGKSTKTRKATPENPGGICVYYGPESEWENIPWLKNLRRALNNADALNNKTATIQRAIQKLQALLHRAEQIYETTQVISEIQNPVAQTNLQTAAKRLTAYSSAWRYNLHHLILLFVLL</sequence>
<evidence type="ECO:0000256" key="3">
    <source>
        <dbReference type="ARBA" id="ARBA00022475"/>
    </source>
</evidence>
<dbReference type="OMA" id="CAGANTD"/>
<evidence type="ECO:0000256" key="6">
    <source>
        <dbReference type="ARBA" id="ARBA00023136"/>
    </source>
</evidence>
<evidence type="ECO:0000259" key="11">
    <source>
        <dbReference type="Pfam" id="PF13206"/>
    </source>
</evidence>
<comment type="caution">
    <text evidence="12">The sequence shown here is derived from an EMBL/GenBank/DDBJ whole genome shotgun (WGS) entry which is preliminary data.</text>
</comment>
<dbReference type="InterPro" id="IPR025932">
    <property type="entry name" value="Trypano_VSG_B_N_dom"/>
</dbReference>
<name>F9WAV9_TRYCI</name>
<keyword evidence="13" id="KW-1185">Reference proteome</keyword>
<accession>F9WAV9</accession>
<organism evidence="12 13">
    <name type="scientific">Trypanosoma congolense (strain IL3000)</name>
    <dbReference type="NCBI Taxonomy" id="1068625"/>
    <lineage>
        <taxon>Eukaryota</taxon>
        <taxon>Discoba</taxon>
        <taxon>Euglenozoa</taxon>
        <taxon>Kinetoplastea</taxon>
        <taxon>Metakinetoplastina</taxon>
        <taxon>Trypanosomatida</taxon>
        <taxon>Trypanosomatidae</taxon>
        <taxon>Trypanosoma</taxon>
        <taxon>Nannomonas</taxon>
    </lineage>
</organism>
<dbReference type="VEuPathDB" id="TriTrypDB:TcIL3000_0_49990"/>
<proteinExistence type="predicted"/>
<keyword evidence="3" id="KW-1003">Cell membrane</keyword>
<evidence type="ECO:0000256" key="7">
    <source>
        <dbReference type="ARBA" id="ARBA00023180"/>
    </source>
</evidence>
<evidence type="ECO:0000256" key="10">
    <source>
        <dbReference type="SAM" id="SignalP"/>
    </source>
</evidence>
<feature type="domain" description="Trypanosome variant surface glycoprotein B-type N-terminal" evidence="11">
    <location>
        <begin position="95"/>
        <end position="372"/>
    </location>
</feature>
<comment type="function">
    <text evidence="1">VSG forms a coat on the surface of the parasite. The trypanosome evades the immune response of the host by expressing a series of antigenically distinct VSGs from an estimated 1000 VSG genes.</text>
</comment>
<feature type="coiled-coil region" evidence="9">
    <location>
        <begin position="347"/>
        <end position="377"/>
    </location>
</feature>
<gene>
    <name evidence="12" type="ORF">TCIL3000_0_49990</name>
</gene>
<keyword evidence="9" id="KW-0175">Coiled coil</keyword>
<dbReference type="GO" id="GO:0005886">
    <property type="term" value="C:plasma membrane"/>
    <property type="evidence" value="ECO:0007669"/>
    <property type="project" value="UniProtKB-SubCell"/>
</dbReference>
<evidence type="ECO:0000256" key="9">
    <source>
        <dbReference type="SAM" id="Coils"/>
    </source>
</evidence>
<keyword evidence="4" id="KW-0336">GPI-anchor</keyword>
<keyword evidence="6" id="KW-0472">Membrane</keyword>
<evidence type="ECO:0000313" key="13">
    <source>
        <dbReference type="Proteomes" id="UP000000702"/>
    </source>
</evidence>
<feature type="signal peptide" evidence="10">
    <location>
        <begin position="1"/>
        <end position="23"/>
    </location>
</feature>
<evidence type="ECO:0000313" key="12">
    <source>
        <dbReference type="EMBL" id="CCD14381.1"/>
    </source>
</evidence>
<evidence type="ECO:0000256" key="8">
    <source>
        <dbReference type="ARBA" id="ARBA00023288"/>
    </source>
</evidence>
<dbReference type="GO" id="GO:0098552">
    <property type="term" value="C:side of membrane"/>
    <property type="evidence" value="ECO:0007669"/>
    <property type="project" value="UniProtKB-KW"/>
</dbReference>
<dbReference type="Pfam" id="PF13206">
    <property type="entry name" value="VSG_B"/>
    <property type="match status" value="2"/>
</dbReference>
<reference evidence="12 13" key="2">
    <citation type="journal article" date="2012" name="Proc. Natl. Acad. Sci. U.S.A.">
        <title>Antigenic diversity is generated by distinct evolutionary mechanisms in African trypanosome species.</title>
        <authorList>
            <person name="Jackson A.P."/>
            <person name="Berry A."/>
            <person name="Aslett M."/>
            <person name="Allison H.C."/>
            <person name="Burton P."/>
            <person name="Vavrova-Anderson J."/>
            <person name="Brown R."/>
            <person name="Browne H."/>
            <person name="Corton N."/>
            <person name="Hauser H."/>
            <person name="Gamble J."/>
            <person name="Gilderthorp R."/>
            <person name="Marcello L."/>
            <person name="McQuillan J."/>
            <person name="Otto T.D."/>
            <person name="Quail M.A."/>
            <person name="Sanders M.J."/>
            <person name="van Tonder A."/>
            <person name="Ginger M.L."/>
            <person name="Field M.C."/>
            <person name="Barry J.D."/>
            <person name="Hertz-Fowler C."/>
            <person name="Berriman M."/>
        </authorList>
    </citation>
    <scope>NUCLEOTIDE SEQUENCE [LARGE SCALE GENOMIC DNA]</scope>
    <source>
        <strain evidence="12 13">IL3000</strain>
    </source>
</reference>